<comment type="subunit">
    <text evidence="7 8">Homodimer.</text>
</comment>
<evidence type="ECO:0000256" key="5">
    <source>
        <dbReference type="ARBA" id="ARBA00023152"/>
    </source>
</evidence>
<feature type="active site" description="Proton acceptor" evidence="7">
    <location>
        <position position="164"/>
    </location>
</feature>
<comment type="similarity">
    <text evidence="2 7 8">Belongs to the triosephosphate isomerase family.</text>
</comment>
<dbReference type="OrthoDB" id="9809429at2"/>
<comment type="pathway">
    <text evidence="7 8">Carbohydrate biosynthesis; gluconeogenesis.</text>
</comment>
<dbReference type="RefSeq" id="WP_066066101.1">
    <property type="nucleotide sequence ID" value="NZ_CP013015.1"/>
</dbReference>
<dbReference type="HAMAP" id="MF_00147_B">
    <property type="entry name" value="TIM_B"/>
    <property type="match status" value="1"/>
</dbReference>
<gene>
    <name evidence="7" type="primary">tpiA</name>
    <name evidence="9" type="ORF">HS1_002460</name>
</gene>
<keyword evidence="5 7" id="KW-0324">Glycolysis</keyword>
<dbReference type="InterPro" id="IPR000652">
    <property type="entry name" value="Triosephosphate_isomerase"/>
</dbReference>
<dbReference type="PANTHER" id="PTHR21139">
    <property type="entry name" value="TRIOSEPHOSPHATE ISOMERASE"/>
    <property type="match status" value="1"/>
</dbReference>
<dbReference type="FunFam" id="3.20.20.70:FF:000016">
    <property type="entry name" value="Triosephosphate isomerase"/>
    <property type="match status" value="1"/>
</dbReference>
<dbReference type="NCBIfam" id="TIGR00419">
    <property type="entry name" value="tim"/>
    <property type="match status" value="1"/>
</dbReference>
<evidence type="ECO:0000256" key="6">
    <source>
        <dbReference type="ARBA" id="ARBA00023235"/>
    </source>
</evidence>
<reference evidence="9 10" key="1">
    <citation type="submission" date="2015-10" db="EMBL/GenBank/DDBJ databases">
        <title>Candidatus Desulfofervidus auxilii, a hydrogenotrophic sulfate-reducing bacterium involved in the thermophilic anaerobic oxidation of methane.</title>
        <authorList>
            <person name="Krukenberg V."/>
            <person name="Richter M."/>
            <person name="Wegener G."/>
        </authorList>
    </citation>
    <scope>NUCLEOTIDE SEQUENCE [LARGE SCALE GENOMIC DNA]</scope>
    <source>
        <strain evidence="9 10">HS1</strain>
    </source>
</reference>
<dbReference type="AlphaFoldDB" id="A0A7U4QMT5"/>
<dbReference type="Pfam" id="PF00121">
    <property type="entry name" value="TIM"/>
    <property type="match status" value="1"/>
</dbReference>
<comment type="pathway">
    <text evidence="1 7 8">Carbohydrate degradation; glycolysis; D-glyceraldehyde 3-phosphate from glycerone phosphate: step 1/1.</text>
</comment>
<dbReference type="GO" id="GO:0006094">
    <property type="term" value="P:gluconeogenesis"/>
    <property type="evidence" value="ECO:0007669"/>
    <property type="project" value="UniProtKB-UniRule"/>
</dbReference>
<dbReference type="CDD" id="cd00311">
    <property type="entry name" value="TIM"/>
    <property type="match status" value="1"/>
</dbReference>
<evidence type="ECO:0000256" key="8">
    <source>
        <dbReference type="RuleBase" id="RU363013"/>
    </source>
</evidence>
<dbReference type="InterPro" id="IPR035990">
    <property type="entry name" value="TIM_sf"/>
</dbReference>
<protein>
    <recommendedName>
        <fullName evidence="7 8">Triosephosphate isomerase</fullName>
        <shortName evidence="7">TIM</shortName>
        <shortName evidence="7">TPI</shortName>
        <ecNumber evidence="7 8">5.3.1.1</ecNumber>
    </recommendedName>
    <alternativeName>
        <fullName evidence="7">Triose-phosphate isomerase</fullName>
    </alternativeName>
</protein>
<dbReference type="Gene3D" id="3.20.20.70">
    <property type="entry name" value="Aldolase class I"/>
    <property type="match status" value="1"/>
</dbReference>
<evidence type="ECO:0000313" key="9">
    <source>
        <dbReference type="EMBL" id="AMM42242.1"/>
    </source>
</evidence>
<organism evidence="9 10">
    <name type="scientific">Desulfofervidus auxilii</name>
    <dbReference type="NCBI Taxonomy" id="1621989"/>
    <lineage>
        <taxon>Bacteria</taxon>
        <taxon>Pseudomonadati</taxon>
        <taxon>Thermodesulfobacteriota</taxon>
        <taxon>Candidatus Desulfofervidia</taxon>
        <taxon>Candidatus Desulfofervidales</taxon>
        <taxon>Candidatus Desulfofervidaceae</taxon>
        <taxon>Candidatus Desulfofervidus</taxon>
    </lineage>
</organism>
<feature type="binding site" evidence="7">
    <location>
        <position position="210"/>
    </location>
    <ligand>
        <name>substrate</name>
    </ligand>
</feature>
<dbReference type="InterPro" id="IPR022896">
    <property type="entry name" value="TrioseP_Isoase_bac/euk"/>
</dbReference>
<keyword evidence="10" id="KW-1185">Reference proteome</keyword>
<dbReference type="SUPFAM" id="SSF51351">
    <property type="entry name" value="Triosephosphate isomerase (TIM)"/>
    <property type="match status" value="1"/>
</dbReference>
<dbReference type="InterPro" id="IPR020861">
    <property type="entry name" value="Triosephosphate_isomerase_AS"/>
</dbReference>
<dbReference type="PROSITE" id="PS51440">
    <property type="entry name" value="TIM_2"/>
    <property type="match status" value="1"/>
</dbReference>
<sequence length="249" mass="27656">MSRTPLIAGNWKMYKTIPEALALVKALLPHLPKDREVAVAPPFTALYSVASCIKGTALKLAAQNVFWEREGAYTGEISPLMLKDVGCEYVIIGHSERRQYFGEVDKTVTKKVNSVLEEGLKPILCVGERLEEREKGETFEIVKKQLIGGLGNIQEIQKIVIAYEPVWAIGTGKTASPAQAQEVHKYLRHLVEEKWGRENSEKIRILYGGSVKPENIDELMQEEDIDGALVGGASLKAETFVKIMNYGVT</sequence>
<dbReference type="Proteomes" id="UP000070560">
    <property type="component" value="Chromosome"/>
</dbReference>
<comment type="subcellular location">
    <subcellularLocation>
        <location evidence="7 8">Cytoplasm</location>
    </subcellularLocation>
</comment>
<evidence type="ECO:0000256" key="2">
    <source>
        <dbReference type="ARBA" id="ARBA00007422"/>
    </source>
</evidence>
<dbReference type="GO" id="GO:0004807">
    <property type="term" value="F:triose-phosphate isomerase activity"/>
    <property type="evidence" value="ECO:0007669"/>
    <property type="project" value="UniProtKB-UniRule"/>
</dbReference>
<dbReference type="GO" id="GO:0046166">
    <property type="term" value="P:glyceraldehyde-3-phosphate biosynthetic process"/>
    <property type="evidence" value="ECO:0007669"/>
    <property type="project" value="TreeGrafter"/>
</dbReference>
<accession>A0A7U4QMT5</accession>
<feature type="active site" description="Electrophile" evidence="7">
    <location>
        <position position="94"/>
    </location>
</feature>
<feature type="binding site" evidence="7">
    <location>
        <position position="170"/>
    </location>
    <ligand>
        <name>substrate</name>
    </ligand>
</feature>
<dbReference type="EMBL" id="CP013015">
    <property type="protein sequence ID" value="AMM42242.1"/>
    <property type="molecule type" value="Genomic_DNA"/>
</dbReference>
<dbReference type="EC" id="5.3.1.1" evidence="7 8"/>
<comment type="function">
    <text evidence="7">Involved in the gluconeogenesis. Catalyzes stereospecifically the conversion of dihydroxyacetone phosphate (DHAP) to D-glyceraldehyde-3-phosphate (G3P).</text>
</comment>
<dbReference type="KEGG" id="daw:HS1_002460"/>
<evidence type="ECO:0000313" key="10">
    <source>
        <dbReference type="Proteomes" id="UP000070560"/>
    </source>
</evidence>
<feature type="binding site" evidence="7">
    <location>
        <begin position="10"/>
        <end position="12"/>
    </location>
    <ligand>
        <name>substrate</name>
    </ligand>
</feature>
<dbReference type="InterPro" id="IPR013785">
    <property type="entry name" value="Aldolase_TIM"/>
</dbReference>
<comment type="catalytic activity">
    <reaction evidence="7 8">
        <text>D-glyceraldehyde 3-phosphate = dihydroxyacetone phosphate</text>
        <dbReference type="Rhea" id="RHEA:18585"/>
        <dbReference type="ChEBI" id="CHEBI:57642"/>
        <dbReference type="ChEBI" id="CHEBI:59776"/>
        <dbReference type="EC" id="5.3.1.1"/>
    </reaction>
</comment>
<evidence type="ECO:0000256" key="1">
    <source>
        <dbReference type="ARBA" id="ARBA00004680"/>
    </source>
</evidence>
<evidence type="ECO:0000256" key="7">
    <source>
        <dbReference type="HAMAP-Rule" id="MF_00147"/>
    </source>
</evidence>
<proteinExistence type="inferred from homology"/>
<keyword evidence="6 7" id="KW-0413">Isomerase</keyword>
<name>A0A7U4QMT5_DESA2</name>
<dbReference type="PROSITE" id="PS00171">
    <property type="entry name" value="TIM_1"/>
    <property type="match status" value="1"/>
</dbReference>
<dbReference type="UniPathway" id="UPA00138"/>
<feature type="binding site" evidence="7">
    <location>
        <begin position="231"/>
        <end position="232"/>
    </location>
    <ligand>
        <name>substrate</name>
    </ligand>
</feature>
<evidence type="ECO:0000256" key="4">
    <source>
        <dbReference type="ARBA" id="ARBA00022490"/>
    </source>
</evidence>
<keyword evidence="4 7" id="KW-0963">Cytoplasm</keyword>
<keyword evidence="3 7" id="KW-0312">Gluconeogenesis</keyword>
<dbReference type="GO" id="GO:0019563">
    <property type="term" value="P:glycerol catabolic process"/>
    <property type="evidence" value="ECO:0007669"/>
    <property type="project" value="TreeGrafter"/>
</dbReference>
<dbReference type="GO" id="GO:0005829">
    <property type="term" value="C:cytosol"/>
    <property type="evidence" value="ECO:0007669"/>
    <property type="project" value="TreeGrafter"/>
</dbReference>
<dbReference type="PANTHER" id="PTHR21139:SF42">
    <property type="entry name" value="TRIOSEPHOSPHATE ISOMERASE"/>
    <property type="match status" value="1"/>
</dbReference>
<evidence type="ECO:0000256" key="3">
    <source>
        <dbReference type="ARBA" id="ARBA00022432"/>
    </source>
</evidence>
<dbReference type="UniPathway" id="UPA00109">
    <property type="reaction ID" value="UER00189"/>
</dbReference>
<dbReference type="GO" id="GO:0006096">
    <property type="term" value="P:glycolytic process"/>
    <property type="evidence" value="ECO:0007669"/>
    <property type="project" value="UniProtKB-UniRule"/>
</dbReference>